<evidence type="ECO:0000313" key="1">
    <source>
        <dbReference type="EMBL" id="SHF42372.1"/>
    </source>
</evidence>
<reference evidence="1 2" key="1">
    <citation type="submission" date="2016-11" db="EMBL/GenBank/DDBJ databases">
        <authorList>
            <person name="Jaros S."/>
            <person name="Januszkiewicz K."/>
            <person name="Wedrychowicz H."/>
        </authorList>
    </citation>
    <scope>NUCLEOTIDE SEQUENCE [LARGE SCALE GENOMIC DNA]</scope>
    <source>
        <strain evidence="1 2">DSM 26910</strain>
    </source>
</reference>
<proteinExistence type="predicted"/>
<dbReference type="AlphaFoldDB" id="A0A1M5BJD9"/>
<accession>A0A1M5BJD9</accession>
<keyword evidence="2" id="KW-1185">Reference proteome</keyword>
<organism evidence="1 2">
    <name type="scientific">Mariniphaga anaerophila</name>
    <dbReference type="NCBI Taxonomy" id="1484053"/>
    <lineage>
        <taxon>Bacteria</taxon>
        <taxon>Pseudomonadati</taxon>
        <taxon>Bacteroidota</taxon>
        <taxon>Bacteroidia</taxon>
        <taxon>Marinilabiliales</taxon>
        <taxon>Prolixibacteraceae</taxon>
        <taxon>Mariniphaga</taxon>
    </lineage>
</organism>
<dbReference type="Proteomes" id="UP000184164">
    <property type="component" value="Unassembled WGS sequence"/>
</dbReference>
<gene>
    <name evidence="1" type="ORF">SAMN05444274_105166</name>
</gene>
<dbReference type="RefSeq" id="WP_073002009.1">
    <property type="nucleotide sequence ID" value="NZ_FQUM01000005.1"/>
</dbReference>
<dbReference type="EMBL" id="FQUM01000005">
    <property type="protein sequence ID" value="SHF42372.1"/>
    <property type="molecule type" value="Genomic_DNA"/>
</dbReference>
<sequence>MKPKKIRRLIPSLLLLVFIAIFFCQCEKLFKSKDDDSNVAEGSYIATNASDPEFVKLVTKDGEIINVFGTRDANGMPDEVKQINITIEGDQEYVFLFNDNKEIETVIAANGTVFNFEWLSSEKVALFIDCNDGVNQINTEIDLNDLDAEKSARVNYNAPIRETGNFCYDIEFHPFVDAEDWENAGMLKSATASGTVYSLRTTSCGAPTNQQPYSVDVFDITGHVHIKKLYAEYVSKGVYSITIPSGTAPTIDPQGAIEKLTAILGPICDAGGIYAATLSPTMCVYLAAKLAATGIGIKVAPAVGVACTGVVAALSVYCATLGASGPPGSPSIMDKINEQKLLEDFKSQGEMRLYVRFHGLPSPILKAYTVREGVSAILNAELSANAKPSIRSLNLSPAAPAAKQSYTITVSVFCLPVGSTVSISMVGTDGWTQNSQYTVSSAEESAGTYKMSVVGAATGVRDEITVVVNTPDGQSITRNASLIFGG</sequence>
<name>A0A1M5BJD9_9BACT</name>
<evidence type="ECO:0000313" key="2">
    <source>
        <dbReference type="Proteomes" id="UP000184164"/>
    </source>
</evidence>
<protein>
    <submittedName>
        <fullName evidence="1">Uncharacterized protein</fullName>
    </submittedName>
</protein>